<dbReference type="InterPro" id="IPR002125">
    <property type="entry name" value="CMP_dCMP_dom"/>
</dbReference>
<name>A0A4V3WT03_9MICO</name>
<dbReference type="PANTHER" id="PTHR11079:SF179">
    <property type="entry name" value="TRNA(ADENINE(34)) DEAMINASE, CHLOROPLASTIC"/>
    <property type="match status" value="1"/>
</dbReference>
<dbReference type="EMBL" id="SSSM01000005">
    <property type="protein sequence ID" value="THG30087.1"/>
    <property type="molecule type" value="Genomic_DNA"/>
</dbReference>
<dbReference type="Proteomes" id="UP000309133">
    <property type="component" value="Unassembled WGS sequence"/>
</dbReference>
<dbReference type="InterPro" id="IPR016193">
    <property type="entry name" value="Cytidine_deaminase-like"/>
</dbReference>
<dbReference type="Gene3D" id="3.40.140.10">
    <property type="entry name" value="Cytidine Deaminase, domain 2"/>
    <property type="match status" value="1"/>
</dbReference>
<dbReference type="PANTHER" id="PTHR11079">
    <property type="entry name" value="CYTOSINE DEAMINASE FAMILY MEMBER"/>
    <property type="match status" value="1"/>
</dbReference>
<dbReference type="SUPFAM" id="SSF53927">
    <property type="entry name" value="Cytidine deaminase-like"/>
    <property type="match status" value="1"/>
</dbReference>
<proteinExistence type="predicted"/>
<accession>A0A4V3WT03</accession>
<dbReference type="CDD" id="cd01285">
    <property type="entry name" value="nucleoside_deaminase"/>
    <property type="match status" value="1"/>
</dbReference>
<protein>
    <submittedName>
        <fullName evidence="2">Nucleoside deaminase</fullName>
    </submittedName>
</protein>
<reference evidence="2 3" key="1">
    <citation type="submission" date="2019-04" db="EMBL/GenBank/DDBJ databases">
        <authorList>
            <person name="Jiang L."/>
        </authorList>
    </citation>
    <scope>NUCLEOTIDE SEQUENCE [LARGE SCALE GENOMIC DNA]</scope>
    <source>
        <strain evidence="2 3">YIM 131853</strain>
    </source>
</reference>
<sequence>MPDTQRRRDMGLTENDRVHLRATIELARASREHGNHPFGSLLVDGTGAVVARSENVVVTESDLTGHPEIRLAREAAAQRAPEHLALFTLYTSCEPCLMCAGALYWSGIGRIVYALSEETLGATRGGGIEMPAVRLRDVFPPASPVEIDGPALEEEASAPHVDFWV</sequence>
<dbReference type="GO" id="GO:0003824">
    <property type="term" value="F:catalytic activity"/>
    <property type="evidence" value="ECO:0007669"/>
    <property type="project" value="InterPro"/>
</dbReference>
<feature type="domain" description="CMP/dCMP-type deaminase" evidence="1">
    <location>
        <begin position="14"/>
        <end position="138"/>
    </location>
</feature>
<evidence type="ECO:0000259" key="1">
    <source>
        <dbReference type="PROSITE" id="PS51747"/>
    </source>
</evidence>
<organism evidence="2 3">
    <name type="scientific">Naasia lichenicola</name>
    <dbReference type="NCBI Taxonomy" id="2565933"/>
    <lineage>
        <taxon>Bacteria</taxon>
        <taxon>Bacillati</taxon>
        <taxon>Actinomycetota</taxon>
        <taxon>Actinomycetes</taxon>
        <taxon>Micrococcales</taxon>
        <taxon>Microbacteriaceae</taxon>
        <taxon>Naasia</taxon>
    </lineage>
</organism>
<dbReference type="Pfam" id="PF00383">
    <property type="entry name" value="dCMP_cyt_deam_1"/>
    <property type="match status" value="1"/>
</dbReference>
<dbReference type="PROSITE" id="PS51747">
    <property type="entry name" value="CYT_DCMP_DEAMINASES_2"/>
    <property type="match status" value="1"/>
</dbReference>
<keyword evidence="3" id="KW-1185">Reference proteome</keyword>
<gene>
    <name evidence="2" type="ORF">E6C64_15740</name>
</gene>
<comment type="caution">
    <text evidence="2">The sequence shown here is derived from an EMBL/GenBank/DDBJ whole genome shotgun (WGS) entry which is preliminary data.</text>
</comment>
<dbReference type="OrthoDB" id="9802676at2"/>
<dbReference type="AlphaFoldDB" id="A0A4V3WT03"/>
<evidence type="ECO:0000313" key="3">
    <source>
        <dbReference type="Proteomes" id="UP000309133"/>
    </source>
</evidence>
<evidence type="ECO:0000313" key="2">
    <source>
        <dbReference type="EMBL" id="THG30087.1"/>
    </source>
</evidence>